<dbReference type="InterPro" id="IPR001816">
    <property type="entry name" value="Transl_elong_EFTs/EF1B"/>
</dbReference>
<evidence type="ECO:0000256" key="5">
    <source>
        <dbReference type="ARBA" id="ARBA00023128"/>
    </source>
</evidence>
<dbReference type="Gene3D" id="1.10.8.10">
    <property type="entry name" value="DNA helicase RuvA subunit, C-terminal domain"/>
    <property type="match status" value="1"/>
</dbReference>
<organism evidence="9 10">
    <name type="scientific">Brassica cretica</name>
    <name type="common">Mustard</name>
    <dbReference type="NCBI Taxonomy" id="69181"/>
    <lineage>
        <taxon>Eukaryota</taxon>
        <taxon>Viridiplantae</taxon>
        <taxon>Streptophyta</taxon>
        <taxon>Embryophyta</taxon>
        <taxon>Tracheophyta</taxon>
        <taxon>Spermatophyta</taxon>
        <taxon>Magnoliopsida</taxon>
        <taxon>eudicotyledons</taxon>
        <taxon>Gunneridae</taxon>
        <taxon>Pentapetalae</taxon>
        <taxon>rosids</taxon>
        <taxon>malvids</taxon>
        <taxon>Brassicales</taxon>
        <taxon>Brassicaceae</taxon>
        <taxon>Brassiceae</taxon>
        <taxon>Brassica</taxon>
    </lineage>
</organism>
<protein>
    <recommendedName>
        <fullName evidence="6">Elongation factor Ts, mitochondrial</fullName>
        <shortName evidence="6">EF-Ts</shortName>
        <shortName evidence="6">EF-TsMt</shortName>
    </recommendedName>
</protein>
<feature type="domain" description="Translation elongation factor EFTs/EF1B dimerisation" evidence="8">
    <location>
        <begin position="141"/>
        <end position="379"/>
    </location>
</feature>
<keyword evidence="2 6" id="KW-0251">Elongation factor</keyword>
<dbReference type="GO" id="GO:0005739">
    <property type="term" value="C:mitochondrion"/>
    <property type="evidence" value="ECO:0007669"/>
    <property type="project" value="UniProtKB-SubCell"/>
</dbReference>
<comment type="function">
    <text evidence="6 7">Associates with the EF-Tu.GDP complex and induces the exchange of GDP to GTP. It remains bound to the aminoacyl-tRNA.EF-Tu.GTP complex up to the GTP hydrolysis stage on the ribosome.</text>
</comment>
<dbReference type="PANTHER" id="PTHR11741:SF0">
    <property type="entry name" value="ELONGATION FACTOR TS, MITOCHONDRIAL"/>
    <property type="match status" value="1"/>
</dbReference>
<sequence>MAFAREARRPLGVFVYSASRRFGCGNEYSTTVASKWESMSQYRSSVPSGYANPVRGFGNLLRSFSSEAPAVVDQMSLIKQLRQRTSAPIKDVKASLVECNWDIEAAQKDLRKRGKVLASKKSSRTAAEGMLAVAQNEGKVAVIELNCETDFVARNDIFQYLALAMAKRALLVENSSQQVSGVFPFGPDLFEELKLNLDHPKVNGKTTVSNAATEVAAIMGENVKFRRGFVMSKSSAGVLSAYLHTSPQPGLGRIAGIVSLEVEGGNTQLEAVQRVGSELAMHVVAAKPLFLSKDLVSSEALANEREILKSQAESTAKSQMAVEKMVEGRLRKYFEDVALMEQKFIVNDSINIKTLVDNLSKEVGSPVKVADFLRVEVGEGIERLEASDEPVAQTA</sequence>
<dbReference type="AlphaFoldDB" id="A0A8S9NI38"/>
<evidence type="ECO:0000256" key="6">
    <source>
        <dbReference type="HAMAP-Rule" id="MF_03135"/>
    </source>
</evidence>
<keyword evidence="3 6" id="KW-0648">Protein biosynthesis</keyword>
<reference evidence="9" key="1">
    <citation type="submission" date="2019-12" db="EMBL/GenBank/DDBJ databases">
        <title>Genome sequencing and annotation of Brassica cretica.</title>
        <authorList>
            <person name="Studholme D.J."/>
            <person name="Sarris P."/>
        </authorList>
    </citation>
    <scope>NUCLEOTIDE SEQUENCE</scope>
    <source>
        <strain evidence="9">PFS-109/04</strain>
        <tissue evidence="9">Leaf</tissue>
    </source>
</reference>
<evidence type="ECO:0000313" key="10">
    <source>
        <dbReference type="Proteomes" id="UP000712600"/>
    </source>
</evidence>
<evidence type="ECO:0000256" key="4">
    <source>
        <dbReference type="ARBA" id="ARBA00022946"/>
    </source>
</evidence>
<dbReference type="CDD" id="cd14275">
    <property type="entry name" value="UBA_EF-Ts"/>
    <property type="match status" value="1"/>
</dbReference>
<dbReference type="InterPro" id="IPR009060">
    <property type="entry name" value="UBA-like_sf"/>
</dbReference>
<dbReference type="SUPFAM" id="SSF46934">
    <property type="entry name" value="UBA-like"/>
    <property type="match status" value="1"/>
</dbReference>
<dbReference type="GO" id="GO:0003746">
    <property type="term" value="F:translation elongation factor activity"/>
    <property type="evidence" value="ECO:0007669"/>
    <property type="project" value="UniProtKB-UniRule"/>
</dbReference>
<dbReference type="PROSITE" id="PS01127">
    <property type="entry name" value="EF_TS_2"/>
    <property type="match status" value="1"/>
</dbReference>
<dbReference type="InterPro" id="IPR014039">
    <property type="entry name" value="Transl_elong_EFTs/EF1B_dimer"/>
</dbReference>
<dbReference type="GO" id="GO:0070125">
    <property type="term" value="P:mitochondrial translational elongation"/>
    <property type="evidence" value="ECO:0007669"/>
    <property type="project" value="TreeGrafter"/>
</dbReference>
<keyword evidence="4" id="KW-0809">Transit peptide</keyword>
<evidence type="ECO:0000259" key="8">
    <source>
        <dbReference type="Pfam" id="PF00889"/>
    </source>
</evidence>
<evidence type="ECO:0000256" key="1">
    <source>
        <dbReference type="ARBA" id="ARBA00005532"/>
    </source>
</evidence>
<dbReference type="HAMAP" id="MF_00050">
    <property type="entry name" value="EF_Ts"/>
    <property type="match status" value="1"/>
</dbReference>
<evidence type="ECO:0000256" key="3">
    <source>
        <dbReference type="ARBA" id="ARBA00022917"/>
    </source>
</evidence>
<dbReference type="Gene3D" id="1.10.286.20">
    <property type="match status" value="1"/>
</dbReference>
<dbReference type="PANTHER" id="PTHR11741">
    <property type="entry name" value="ELONGATION FACTOR TS"/>
    <property type="match status" value="1"/>
</dbReference>
<dbReference type="Gene3D" id="3.30.479.20">
    <property type="entry name" value="Elongation factor Ts, dimerisation domain"/>
    <property type="match status" value="2"/>
</dbReference>
<gene>
    <name evidence="6" type="primary">EFTS</name>
    <name evidence="9" type="ORF">F2Q69_00042686</name>
</gene>
<keyword evidence="5 6" id="KW-0496">Mitochondrion</keyword>
<dbReference type="Pfam" id="PF00889">
    <property type="entry name" value="EF_TS"/>
    <property type="match status" value="1"/>
</dbReference>
<dbReference type="FunFam" id="1.10.286.20:FF:000001">
    <property type="entry name" value="Elongation factor Ts"/>
    <property type="match status" value="1"/>
</dbReference>
<dbReference type="EMBL" id="QGKX02001621">
    <property type="protein sequence ID" value="KAF3501507.1"/>
    <property type="molecule type" value="Genomic_DNA"/>
</dbReference>
<dbReference type="NCBIfam" id="TIGR00116">
    <property type="entry name" value="tsf"/>
    <property type="match status" value="1"/>
</dbReference>
<proteinExistence type="inferred from homology"/>
<dbReference type="InterPro" id="IPR018101">
    <property type="entry name" value="Transl_elong_Ts_CS"/>
</dbReference>
<dbReference type="FunFam" id="1.10.8.10:FF:000001">
    <property type="entry name" value="Elongation factor Ts"/>
    <property type="match status" value="1"/>
</dbReference>
<evidence type="ECO:0000256" key="7">
    <source>
        <dbReference type="RuleBase" id="RU000642"/>
    </source>
</evidence>
<evidence type="ECO:0000256" key="2">
    <source>
        <dbReference type="ARBA" id="ARBA00022768"/>
    </source>
</evidence>
<evidence type="ECO:0000313" key="9">
    <source>
        <dbReference type="EMBL" id="KAF3501507.1"/>
    </source>
</evidence>
<dbReference type="InterPro" id="IPR036402">
    <property type="entry name" value="EF-Ts_dimer_sf"/>
</dbReference>
<name>A0A8S9NI38_BRACR</name>
<comment type="subcellular location">
    <subcellularLocation>
        <location evidence="6">Mitochondrion</location>
    </subcellularLocation>
</comment>
<dbReference type="SUPFAM" id="SSF54713">
    <property type="entry name" value="Elongation factor Ts (EF-Ts), dimerisation domain"/>
    <property type="match status" value="2"/>
</dbReference>
<dbReference type="Proteomes" id="UP000712600">
    <property type="component" value="Unassembled WGS sequence"/>
</dbReference>
<comment type="similarity">
    <text evidence="1 6 7">Belongs to the EF-Ts family.</text>
</comment>
<comment type="caution">
    <text evidence="9">The sequence shown here is derived from an EMBL/GenBank/DDBJ whole genome shotgun (WGS) entry which is preliminary data.</text>
</comment>
<dbReference type="FunFam" id="3.30.479.20:FF:000012">
    <property type="entry name" value="Elongation factor Ts, mitochondrial"/>
    <property type="match status" value="1"/>
</dbReference>
<accession>A0A8S9NI38</accession>